<proteinExistence type="predicted"/>
<dbReference type="InParanoid" id="B2A2P9"/>
<dbReference type="EMBL" id="CP001034">
    <property type="protein sequence ID" value="ACB86267.1"/>
    <property type="molecule type" value="Genomic_DNA"/>
</dbReference>
<dbReference type="AlphaFoldDB" id="B2A2P9"/>
<dbReference type="HOGENOM" id="CLU_162511_0_0_9"/>
<protein>
    <submittedName>
        <fullName evidence="1">D-proline reductase (Dithiol)</fullName>
    </submittedName>
</protein>
<keyword evidence="2" id="KW-1185">Reference proteome</keyword>
<evidence type="ECO:0000313" key="2">
    <source>
        <dbReference type="Proteomes" id="UP000001683"/>
    </source>
</evidence>
<reference evidence="1 2" key="1">
    <citation type="submission" date="2008-04" db="EMBL/GenBank/DDBJ databases">
        <title>Complete sequence of chromosome of Natranaerobius thermophilus JW/NM-WN-LF.</title>
        <authorList>
            <consortium name="US DOE Joint Genome Institute"/>
            <person name="Copeland A."/>
            <person name="Lucas S."/>
            <person name="Lapidus A."/>
            <person name="Glavina del Rio T."/>
            <person name="Dalin E."/>
            <person name="Tice H."/>
            <person name="Bruce D."/>
            <person name="Goodwin L."/>
            <person name="Pitluck S."/>
            <person name="Chertkov O."/>
            <person name="Brettin T."/>
            <person name="Detter J.C."/>
            <person name="Han C."/>
            <person name="Kuske C.R."/>
            <person name="Schmutz J."/>
            <person name="Larimer F."/>
            <person name="Land M."/>
            <person name="Hauser L."/>
            <person name="Kyrpides N."/>
            <person name="Lykidis A."/>
            <person name="Mesbah N.M."/>
            <person name="Wiegel J."/>
        </authorList>
    </citation>
    <scope>NUCLEOTIDE SEQUENCE [LARGE SCALE GENOMIC DNA]</scope>
    <source>
        <strain evidence="2">ATCC BAA-1301 / DSM 18059 / JW/NM-WN-LF</strain>
    </source>
</reference>
<reference evidence="1 2" key="2">
    <citation type="journal article" date="2011" name="J. Bacteriol.">
        <title>Complete genome sequence of the anaerobic, halophilic alkalithermophile Natranaerobius thermophilus JW/NM-WN-LF.</title>
        <authorList>
            <person name="Zhao B."/>
            <person name="Mesbah N.M."/>
            <person name="Dalin E."/>
            <person name="Goodwin L."/>
            <person name="Nolan M."/>
            <person name="Pitluck S."/>
            <person name="Chertkov O."/>
            <person name="Brettin T.S."/>
            <person name="Han J."/>
            <person name="Larimer F.W."/>
            <person name="Land M.L."/>
            <person name="Hauser L."/>
            <person name="Kyrpides N."/>
            <person name="Wiegel J."/>
        </authorList>
    </citation>
    <scope>NUCLEOTIDE SEQUENCE [LARGE SCALE GENOMIC DNA]</scope>
    <source>
        <strain evidence="2">ATCC BAA-1301 / DSM 18059 / JW/NM-WN-LF</strain>
    </source>
</reference>
<dbReference type="KEGG" id="nth:Nther_2713"/>
<gene>
    <name evidence="1" type="ordered locus">Nther_2713</name>
</gene>
<evidence type="ECO:0000313" key="1">
    <source>
        <dbReference type="EMBL" id="ACB86267.1"/>
    </source>
</evidence>
<dbReference type="Proteomes" id="UP000001683">
    <property type="component" value="Chromosome"/>
</dbReference>
<accession>B2A2P9</accession>
<organism evidence="1 2">
    <name type="scientific">Natranaerobius thermophilus (strain ATCC BAA-1301 / DSM 18059 / JW/NM-WN-LF)</name>
    <dbReference type="NCBI Taxonomy" id="457570"/>
    <lineage>
        <taxon>Bacteria</taxon>
        <taxon>Bacillati</taxon>
        <taxon>Bacillota</taxon>
        <taxon>Clostridia</taxon>
        <taxon>Natranaerobiales</taxon>
        <taxon>Natranaerobiaceae</taxon>
        <taxon>Natranaerobius</taxon>
    </lineage>
</organism>
<dbReference type="STRING" id="457570.Nther_2713"/>
<name>B2A2P9_NATTJ</name>
<sequence>MIVQRRVEEAGIPTIMIAALHPVAKQQGSPRAVHALVPMGANVGPPNDVKVQKNIIREALQNLIEIDEPGKFISIPYEYQAKI</sequence>
<dbReference type="eggNOG" id="ENOG5032RPB">
    <property type="taxonomic scope" value="Bacteria"/>
</dbReference>